<gene>
    <name evidence="2" type="ORF">BO86DRAFT_391024</name>
</gene>
<dbReference type="RefSeq" id="XP_025525354.1">
    <property type="nucleotide sequence ID" value="XM_025672512.1"/>
</dbReference>
<evidence type="ECO:0000256" key="1">
    <source>
        <dbReference type="SAM" id="MobiDB-lite"/>
    </source>
</evidence>
<protein>
    <submittedName>
        <fullName evidence="2">Uncharacterized protein</fullName>
    </submittedName>
</protein>
<accession>A0A8T8WUX4</accession>
<feature type="region of interest" description="Disordered" evidence="1">
    <location>
        <begin position="36"/>
        <end position="59"/>
    </location>
</feature>
<sequence length="105" mass="11762">MMACCVAFPASPLPSSHVQCTVSVSLDLDDAAGYKAEDLTPSHHESKGTVPPSGEGLRSSSVTLRCITWTGKRKPRFEIRLFWNTLPIFVYREKHVWTVWNIVQS</sequence>
<reference evidence="2 3" key="1">
    <citation type="submission" date="2018-02" db="EMBL/GenBank/DDBJ databases">
        <title>The genomes of Aspergillus section Nigri reveals drivers in fungal speciation.</title>
        <authorList>
            <consortium name="DOE Joint Genome Institute"/>
            <person name="Vesth T.C."/>
            <person name="Nybo J."/>
            <person name="Theobald S."/>
            <person name="Brandl J."/>
            <person name="Frisvad J.C."/>
            <person name="Nielsen K.F."/>
            <person name="Lyhne E.K."/>
            <person name="Kogle M.E."/>
            <person name="Kuo A."/>
            <person name="Riley R."/>
            <person name="Clum A."/>
            <person name="Nolan M."/>
            <person name="Lipzen A."/>
            <person name="Salamov A."/>
            <person name="Henrissat B."/>
            <person name="Wiebenga A."/>
            <person name="De vries R.P."/>
            <person name="Grigoriev I.V."/>
            <person name="Mortensen U.H."/>
            <person name="Andersen M.R."/>
            <person name="Baker S.E."/>
        </authorList>
    </citation>
    <scope>NUCLEOTIDE SEQUENCE [LARGE SCALE GENOMIC DNA]</scope>
    <source>
        <strain evidence="2 3">CBS 114.51</strain>
    </source>
</reference>
<keyword evidence="3" id="KW-1185">Reference proteome</keyword>
<feature type="compositionally biased region" description="Basic and acidic residues" evidence="1">
    <location>
        <begin position="36"/>
        <end position="47"/>
    </location>
</feature>
<dbReference type="GeneID" id="37176204"/>
<dbReference type="EMBL" id="KZ824814">
    <property type="protein sequence ID" value="RAH79460.1"/>
    <property type="molecule type" value="Genomic_DNA"/>
</dbReference>
<organism evidence="2 3">
    <name type="scientific">Aspergillus japonicus CBS 114.51</name>
    <dbReference type="NCBI Taxonomy" id="1448312"/>
    <lineage>
        <taxon>Eukaryota</taxon>
        <taxon>Fungi</taxon>
        <taxon>Dikarya</taxon>
        <taxon>Ascomycota</taxon>
        <taxon>Pezizomycotina</taxon>
        <taxon>Eurotiomycetes</taxon>
        <taxon>Eurotiomycetidae</taxon>
        <taxon>Eurotiales</taxon>
        <taxon>Aspergillaceae</taxon>
        <taxon>Aspergillus</taxon>
        <taxon>Aspergillus subgen. Circumdati</taxon>
    </lineage>
</organism>
<proteinExistence type="predicted"/>
<evidence type="ECO:0000313" key="3">
    <source>
        <dbReference type="Proteomes" id="UP000249497"/>
    </source>
</evidence>
<evidence type="ECO:0000313" key="2">
    <source>
        <dbReference type="EMBL" id="RAH79460.1"/>
    </source>
</evidence>
<name>A0A8T8WUX4_ASPJA</name>
<dbReference type="Proteomes" id="UP000249497">
    <property type="component" value="Unassembled WGS sequence"/>
</dbReference>
<dbReference type="AlphaFoldDB" id="A0A8T8WUX4"/>